<keyword evidence="1" id="KW-0732">Signal</keyword>
<sequence length="249" mass="28781">MHKLLAFLVLAGVALAVQTATRRCANYNLYNDWKGNYLVDKEWVVAASPASGSVFGWLNDYELCDAYFTYGVPQCGSCPFIRFIPNSRYSGDFGGYTMVQYAWNSNRQAYDYTENFIGRAYNGYNAPVYRCYTREPFDRTYFGYKDVMDPDFVPYDAWSNDLTYSAGVLSYCPKNNIVILVICNNFQYLNYVDNYPIVIVLAQDYKLNADQKNYIVSELEKNKINPYGVILRDNYNCKARTLYNPSIYL</sequence>
<organism evidence="2">
    <name type="scientific">Bemisia tabaci</name>
    <name type="common">Sweetpotato whitefly</name>
    <name type="synonym">Aleurodes tabaci</name>
    <dbReference type="NCBI Taxonomy" id="7038"/>
    <lineage>
        <taxon>Eukaryota</taxon>
        <taxon>Metazoa</taxon>
        <taxon>Ecdysozoa</taxon>
        <taxon>Arthropoda</taxon>
        <taxon>Hexapoda</taxon>
        <taxon>Insecta</taxon>
        <taxon>Pterygota</taxon>
        <taxon>Neoptera</taxon>
        <taxon>Paraneoptera</taxon>
        <taxon>Hemiptera</taxon>
        <taxon>Sternorrhyncha</taxon>
        <taxon>Aleyrodoidea</taxon>
        <taxon>Aleyrodidae</taxon>
        <taxon>Aleyrodinae</taxon>
        <taxon>Bemisia</taxon>
    </lineage>
</organism>
<protein>
    <submittedName>
        <fullName evidence="2">Uncharacterized protein</fullName>
    </submittedName>
</protein>
<feature type="chain" id="PRO_5038827170" evidence="1">
    <location>
        <begin position="17"/>
        <end position="249"/>
    </location>
</feature>
<accession>A0A9E7VCL9</accession>
<name>A0A9E7VCL9_BEMTA</name>
<dbReference type="EMBL" id="OL652567">
    <property type="protein sequence ID" value="UZC78638.1"/>
    <property type="molecule type" value="mRNA"/>
</dbReference>
<evidence type="ECO:0000256" key="1">
    <source>
        <dbReference type="SAM" id="SignalP"/>
    </source>
</evidence>
<feature type="signal peptide" evidence="1">
    <location>
        <begin position="1"/>
        <end position="16"/>
    </location>
</feature>
<dbReference type="AlphaFoldDB" id="A0A9E7VCL9"/>
<evidence type="ECO:0000313" key="2">
    <source>
        <dbReference type="EMBL" id="UZC78638.1"/>
    </source>
</evidence>
<proteinExistence type="evidence at transcript level"/>
<reference evidence="2" key="1">
    <citation type="submission" date="2021-11" db="EMBL/GenBank/DDBJ databases">
        <authorList>
            <person name="Peng Z."/>
        </authorList>
    </citation>
    <scope>NUCLEOTIDE SEQUENCE</scope>
    <source>
        <strain evidence="2">BtE5</strain>
    </source>
</reference>